<sequence length="64" mass="7075">MTIDDVQTVACQNCGAKWKIKTSGATGNIKTVKLVKPSDDGRGQEYLSKETDPEFWASLAREKE</sequence>
<gene>
    <name evidence="1" type="ORF">Mefer_1612</name>
</gene>
<dbReference type="EMBL" id="CP001697">
    <property type="protein sequence ID" value="ACV25415.1"/>
    <property type="molecule type" value="Genomic_DNA"/>
</dbReference>
<protein>
    <submittedName>
        <fullName evidence="1">Uncharacterized protein</fullName>
    </submittedName>
</protein>
<dbReference type="Proteomes" id="UP000001495">
    <property type="component" value="Plasmid pMEFER01"/>
</dbReference>
<keyword evidence="2" id="KW-1185">Reference proteome</keyword>
<dbReference type="AlphaFoldDB" id="C7P9Q8"/>
<keyword evidence="1" id="KW-0614">Plasmid</keyword>
<dbReference type="HOGENOM" id="CLU_2857085_0_0_2"/>
<dbReference type="eggNOG" id="arCOG14892">
    <property type="taxonomic scope" value="Archaea"/>
</dbReference>
<reference evidence="1" key="1">
    <citation type="submission" date="2009-08" db="EMBL/GenBank/DDBJ databases">
        <title>Complete sequence of plasmid of Methanocaldococcus fervens AG86.</title>
        <authorList>
            <consortium name="US DOE Joint Genome Institute"/>
            <person name="Lucas S."/>
            <person name="Copeland A."/>
            <person name="Lapidus A."/>
            <person name="Glavina del Rio T."/>
            <person name="Tice H."/>
            <person name="Bruce D."/>
            <person name="Goodwin L."/>
            <person name="Pitluck S."/>
            <person name="Chertkov O."/>
            <person name="Detter J.C."/>
            <person name="Han C."/>
            <person name="Tapia R."/>
            <person name="Larimer F."/>
            <person name="Land M."/>
            <person name="Hauser L."/>
            <person name="Kyrpides N."/>
            <person name="Ovchinnikova G."/>
            <person name="Lupa-Sieprawska M."/>
            <person name="Whitman W.B."/>
        </authorList>
    </citation>
    <scope>NUCLEOTIDE SEQUENCE [LARGE SCALE GENOMIC DNA]</scope>
    <source>
        <strain evidence="1">AG86</strain>
        <plasmid evidence="1">pMEFER01</plasmid>
    </source>
</reference>
<evidence type="ECO:0000313" key="1">
    <source>
        <dbReference type="EMBL" id="ACV25415.1"/>
    </source>
</evidence>
<dbReference type="KEGG" id="mfe:Mefer_1612"/>
<name>C7P9Q8_METFA</name>
<evidence type="ECO:0000313" key="2">
    <source>
        <dbReference type="Proteomes" id="UP000001495"/>
    </source>
</evidence>
<organism evidence="1 2">
    <name type="scientific">Methanocaldococcus fervens (strain DSM 4213 / JCM 15782 / AG86)</name>
    <name type="common">Methanococcus fervens</name>
    <dbReference type="NCBI Taxonomy" id="573064"/>
    <lineage>
        <taxon>Archaea</taxon>
        <taxon>Methanobacteriati</taxon>
        <taxon>Methanobacteriota</taxon>
        <taxon>Methanomada group</taxon>
        <taxon>Methanococci</taxon>
        <taxon>Methanococcales</taxon>
        <taxon>Methanocaldococcaceae</taxon>
        <taxon>Methanocaldococcus</taxon>
    </lineage>
</organism>
<accession>C7P9Q8</accession>
<geneLocation type="plasmid" evidence="1 2">
    <name>pMEFER01</name>
</geneLocation>
<proteinExistence type="predicted"/>